<organism evidence="1 4">
    <name type="scientific">Pseudoduganella albidiflava</name>
    <dbReference type="NCBI Taxonomy" id="321983"/>
    <lineage>
        <taxon>Bacteria</taxon>
        <taxon>Pseudomonadati</taxon>
        <taxon>Pseudomonadota</taxon>
        <taxon>Betaproteobacteria</taxon>
        <taxon>Burkholderiales</taxon>
        <taxon>Oxalobacteraceae</taxon>
        <taxon>Telluria group</taxon>
        <taxon>Pseudoduganella</taxon>
    </lineage>
</organism>
<dbReference type="EMBL" id="BMWV01000010">
    <property type="protein sequence ID" value="GGY55633.1"/>
    <property type="molecule type" value="Genomic_DNA"/>
</dbReference>
<dbReference type="InterPro" id="IPR036196">
    <property type="entry name" value="Ptyr_pPase_sf"/>
</dbReference>
<evidence type="ECO:0000313" key="2">
    <source>
        <dbReference type="EMBL" id="QBI00022.1"/>
    </source>
</evidence>
<evidence type="ECO:0000313" key="1">
    <source>
        <dbReference type="EMBL" id="GGY55633.1"/>
    </source>
</evidence>
<dbReference type="EMBL" id="CP036401">
    <property type="protein sequence ID" value="QBI00022.1"/>
    <property type="molecule type" value="Genomic_DNA"/>
</dbReference>
<name>A0A411WTR1_9BURK</name>
<dbReference type="Proteomes" id="UP000628442">
    <property type="component" value="Unassembled WGS sequence"/>
</dbReference>
<reference evidence="2 3" key="2">
    <citation type="submission" date="2019-02" db="EMBL/GenBank/DDBJ databases">
        <title>Draft Genome Sequences of Six Type Strains of the Genus Massilia.</title>
        <authorList>
            <person name="Miess H."/>
            <person name="Frediansyhah A."/>
            <person name="Gross H."/>
        </authorList>
    </citation>
    <scope>NUCLEOTIDE SEQUENCE [LARGE SCALE GENOMIC DNA]</scope>
    <source>
        <strain evidence="2 3">DSM 17472</strain>
    </source>
</reference>
<keyword evidence="3" id="KW-1185">Reference proteome</keyword>
<dbReference type="AlphaFoldDB" id="A0A411WTR1"/>
<reference evidence="1" key="3">
    <citation type="submission" date="2022-12" db="EMBL/GenBank/DDBJ databases">
        <authorList>
            <person name="Sun Q."/>
            <person name="Kim S."/>
        </authorList>
    </citation>
    <scope>NUCLEOTIDE SEQUENCE</scope>
    <source>
        <strain evidence="1">KCTC 12343</strain>
    </source>
</reference>
<dbReference type="Proteomes" id="UP000292307">
    <property type="component" value="Chromosome"/>
</dbReference>
<protein>
    <submittedName>
        <fullName evidence="2">Phosphotyrosine protein phosphatase</fullName>
    </submittedName>
</protein>
<accession>A0A411WTR1</accession>
<dbReference type="InterPro" id="IPR016919">
    <property type="entry name" value="UCP029416_PTP"/>
</dbReference>
<dbReference type="SUPFAM" id="SSF52788">
    <property type="entry name" value="Phosphotyrosine protein phosphatases I"/>
    <property type="match status" value="1"/>
</dbReference>
<dbReference type="Gene3D" id="3.40.50.2300">
    <property type="match status" value="1"/>
</dbReference>
<evidence type="ECO:0000313" key="3">
    <source>
        <dbReference type="Proteomes" id="UP000292307"/>
    </source>
</evidence>
<reference evidence="1" key="1">
    <citation type="journal article" date="2014" name="Int. J. Syst. Evol. Microbiol.">
        <title>Complete genome sequence of Corynebacterium casei LMG S-19264T (=DSM 44701T), isolated from a smear-ripened cheese.</title>
        <authorList>
            <consortium name="US DOE Joint Genome Institute (JGI-PGF)"/>
            <person name="Walter F."/>
            <person name="Albersmeier A."/>
            <person name="Kalinowski J."/>
            <person name="Ruckert C."/>
        </authorList>
    </citation>
    <scope>NUCLEOTIDE SEQUENCE</scope>
    <source>
        <strain evidence="1">KCTC 12343</strain>
    </source>
</reference>
<dbReference type="OrthoDB" id="7210484at2"/>
<gene>
    <name evidence="2" type="ORF">EYF70_03540</name>
    <name evidence="1" type="ORF">GCM10007387_42730</name>
</gene>
<sequence length="107" mass="12293">MKRALFICSRNRLRSPTAEQVFANWPDVETDSAGLASDAAVPLSSEQLAWASIVFVMEKSHRSRLSSRFRKYLNGKRIICLDIPDDYEYMQPELVELLEAKAARFLR</sequence>
<evidence type="ECO:0000313" key="4">
    <source>
        <dbReference type="Proteomes" id="UP000628442"/>
    </source>
</evidence>
<dbReference type="RefSeq" id="WP_131144169.1">
    <property type="nucleotide sequence ID" value="NZ_BMWV01000010.1"/>
</dbReference>
<dbReference type="PIRSF" id="PIRSF029416">
    <property type="entry name" value="UCP029416_PTP"/>
    <property type="match status" value="1"/>
</dbReference>
<proteinExistence type="predicted"/>